<sequence length="95" mass="10876">MSRCPPSGAAAEVEKSLVAHIYGEWHTSAERDGSCSWTARPELETPSKVRREVSSKAWDDSKYQRSTFVRGTQKCLAEYLSIYRSLQITFLRAYR</sequence>
<name>A0A498LP48_LABRO</name>
<proteinExistence type="predicted"/>
<dbReference type="AlphaFoldDB" id="A0A498LP48"/>
<protein>
    <submittedName>
        <fullName evidence="1">Uncharacterized protein</fullName>
    </submittedName>
</protein>
<organism evidence="1 2">
    <name type="scientific">Labeo rohita</name>
    <name type="common">Indian major carp</name>
    <name type="synonym">Cyprinus rohita</name>
    <dbReference type="NCBI Taxonomy" id="84645"/>
    <lineage>
        <taxon>Eukaryota</taxon>
        <taxon>Metazoa</taxon>
        <taxon>Chordata</taxon>
        <taxon>Craniata</taxon>
        <taxon>Vertebrata</taxon>
        <taxon>Euteleostomi</taxon>
        <taxon>Actinopterygii</taxon>
        <taxon>Neopterygii</taxon>
        <taxon>Teleostei</taxon>
        <taxon>Ostariophysi</taxon>
        <taxon>Cypriniformes</taxon>
        <taxon>Cyprinidae</taxon>
        <taxon>Labeoninae</taxon>
        <taxon>Labeonini</taxon>
        <taxon>Labeo</taxon>
    </lineage>
</organism>
<comment type="caution">
    <text evidence="1">The sequence shown here is derived from an EMBL/GenBank/DDBJ whole genome shotgun (WGS) entry which is preliminary data.</text>
</comment>
<evidence type="ECO:0000313" key="2">
    <source>
        <dbReference type="Proteomes" id="UP000290572"/>
    </source>
</evidence>
<dbReference type="EMBL" id="QBIY01013246">
    <property type="protein sequence ID" value="RXN09831.1"/>
    <property type="molecule type" value="Genomic_DNA"/>
</dbReference>
<accession>A0A498LP48</accession>
<evidence type="ECO:0000313" key="1">
    <source>
        <dbReference type="EMBL" id="RXN09831.1"/>
    </source>
</evidence>
<reference evidence="1 2" key="1">
    <citation type="submission" date="2018-03" db="EMBL/GenBank/DDBJ databases">
        <title>Draft genome sequence of Rohu Carp (Labeo rohita).</title>
        <authorList>
            <person name="Das P."/>
            <person name="Kushwaha B."/>
            <person name="Joshi C.G."/>
            <person name="Kumar D."/>
            <person name="Nagpure N.S."/>
            <person name="Sahoo L."/>
            <person name="Das S.P."/>
            <person name="Bit A."/>
            <person name="Patnaik S."/>
            <person name="Meher P.K."/>
            <person name="Jayasankar P."/>
            <person name="Koringa P.G."/>
            <person name="Patel N.V."/>
            <person name="Hinsu A.T."/>
            <person name="Kumar R."/>
            <person name="Pandey M."/>
            <person name="Agarwal S."/>
            <person name="Srivastava S."/>
            <person name="Singh M."/>
            <person name="Iquebal M.A."/>
            <person name="Jaiswal S."/>
            <person name="Angadi U.B."/>
            <person name="Kumar N."/>
            <person name="Raza M."/>
            <person name="Shah T.M."/>
            <person name="Rai A."/>
            <person name="Jena J.K."/>
        </authorList>
    </citation>
    <scope>NUCLEOTIDE SEQUENCE [LARGE SCALE GENOMIC DNA]</scope>
    <source>
        <strain evidence="1">DASCIFA01</strain>
        <tissue evidence="1">Testis</tissue>
    </source>
</reference>
<keyword evidence="2" id="KW-1185">Reference proteome</keyword>
<gene>
    <name evidence="1" type="ORF">ROHU_031211</name>
</gene>
<dbReference type="Proteomes" id="UP000290572">
    <property type="component" value="Unassembled WGS sequence"/>
</dbReference>